<dbReference type="InterPro" id="IPR010978">
    <property type="entry name" value="tRNA-bd_arm"/>
</dbReference>
<keyword evidence="13" id="KW-0648">Protein biosynthesis</keyword>
<dbReference type="GO" id="GO:0005737">
    <property type="term" value="C:cytoplasm"/>
    <property type="evidence" value="ECO:0007669"/>
    <property type="project" value="UniProtKB-SubCell"/>
</dbReference>
<gene>
    <name evidence="18" type="ORF">BU14_0107s0029</name>
</gene>
<dbReference type="InterPro" id="IPR022911">
    <property type="entry name" value="Phe_tRNA_ligase_alpha1_bac"/>
</dbReference>
<dbReference type="InterPro" id="IPR004529">
    <property type="entry name" value="Phe-tRNA-synth_IIc_asu"/>
</dbReference>
<comment type="catalytic activity">
    <reaction evidence="16">
        <text>tRNA(Phe) + L-phenylalanine + ATP = L-phenylalanyl-tRNA(Phe) + AMP + diphosphate + H(+)</text>
        <dbReference type="Rhea" id="RHEA:19413"/>
        <dbReference type="Rhea" id="RHEA-COMP:9668"/>
        <dbReference type="Rhea" id="RHEA-COMP:9699"/>
        <dbReference type="ChEBI" id="CHEBI:15378"/>
        <dbReference type="ChEBI" id="CHEBI:30616"/>
        <dbReference type="ChEBI" id="CHEBI:33019"/>
        <dbReference type="ChEBI" id="CHEBI:58095"/>
        <dbReference type="ChEBI" id="CHEBI:78442"/>
        <dbReference type="ChEBI" id="CHEBI:78531"/>
        <dbReference type="ChEBI" id="CHEBI:456215"/>
        <dbReference type="EC" id="6.1.1.20"/>
    </reaction>
</comment>
<name>A0A1X6PCC0_PORUM</name>
<evidence type="ECO:0000256" key="10">
    <source>
        <dbReference type="ARBA" id="ARBA00022741"/>
    </source>
</evidence>
<dbReference type="Pfam" id="PF01409">
    <property type="entry name" value="tRNA-synt_2d"/>
    <property type="match status" value="1"/>
</dbReference>
<keyword evidence="7" id="KW-0963">Cytoplasm</keyword>
<dbReference type="Pfam" id="PF02912">
    <property type="entry name" value="Phe_tRNA-synt_N"/>
    <property type="match status" value="1"/>
</dbReference>
<evidence type="ECO:0000256" key="6">
    <source>
        <dbReference type="ARBA" id="ARBA00015409"/>
    </source>
</evidence>
<evidence type="ECO:0000256" key="3">
    <source>
        <dbReference type="ARBA" id="ARBA00010207"/>
    </source>
</evidence>
<dbReference type="GO" id="GO:0000049">
    <property type="term" value="F:tRNA binding"/>
    <property type="evidence" value="ECO:0007669"/>
    <property type="project" value="InterPro"/>
</dbReference>
<dbReference type="InterPro" id="IPR004188">
    <property type="entry name" value="Phe-tRNA_ligase_II_N"/>
</dbReference>
<organism evidence="18 19">
    <name type="scientific">Porphyra umbilicalis</name>
    <name type="common">Purple laver</name>
    <name type="synonym">Red alga</name>
    <dbReference type="NCBI Taxonomy" id="2786"/>
    <lineage>
        <taxon>Eukaryota</taxon>
        <taxon>Rhodophyta</taxon>
        <taxon>Bangiophyceae</taxon>
        <taxon>Bangiales</taxon>
        <taxon>Bangiaceae</taxon>
        <taxon>Porphyra</taxon>
    </lineage>
</organism>
<evidence type="ECO:0000256" key="2">
    <source>
        <dbReference type="ARBA" id="ARBA00004496"/>
    </source>
</evidence>
<evidence type="ECO:0000256" key="13">
    <source>
        <dbReference type="ARBA" id="ARBA00022917"/>
    </source>
</evidence>
<protein>
    <recommendedName>
        <fullName evidence="6">Phenylalanine--tRNA ligase alpha subunit</fullName>
        <ecNumber evidence="5">6.1.1.20</ecNumber>
    </recommendedName>
    <alternativeName>
        <fullName evidence="15">Phenylalanyl-tRNA synthetase alpha subunit</fullName>
    </alternativeName>
</protein>
<reference evidence="18 19" key="1">
    <citation type="submission" date="2017-03" db="EMBL/GenBank/DDBJ databases">
        <title>WGS assembly of Porphyra umbilicalis.</title>
        <authorList>
            <person name="Brawley S.H."/>
            <person name="Blouin N.A."/>
            <person name="Ficko-Blean E."/>
            <person name="Wheeler G.L."/>
            <person name="Lohr M."/>
            <person name="Goodson H.V."/>
            <person name="Jenkins J.W."/>
            <person name="Blaby-Haas C.E."/>
            <person name="Helliwell K.E."/>
            <person name="Chan C."/>
            <person name="Marriage T."/>
            <person name="Bhattacharya D."/>
            <person name="Klein A.S."/>
            <person name="Badis Y."/>
            <person name="Brodie J."/>
            <person name="Cao Y."/>
            <person name="Collen J."/>
            <person name="Dittami S.M."/>
            <person name="Gachon C.M."/>
            <person name="Green B.R."/>
            <person name="Karpowicz S."/>
            <person name="Kim J.W."/>
            <person name="Kudahl U."/>
            <person name="Lin S."/>
            <person name="Michel G."/>
            <person name="Mittag M."/>
            <person name="Olson B.J."/>
            <person name="Pangilinan J."/>
            <person name="Peng Y."/>
            <person name="Qiu H."/>
            <person name="Shu S."/>
            <person name="Singer J.T."/>
            <person name="Smith A.G."/>
            <person name="Sprecher B.N."/>
            <person name="Wagner V."/>
            <person name="Wang W."/>
            <person name="Wang Z.-Y."/>
            <person name="Yan J."/>
            <person name="Yarish C."/>
            <person name="Zoeuner-Riek S."/>
            <person name="Zhuang Y."/>
            <person name="Zou Y."/>
            <person name="Lindquist E.A."/>
            <person name="Grimwood J."/>
            <person name="Barry K."/>
            <person name="Rokhsar D.S."/>
            <person name="Schmutz J."/>
            <person name="Stiller J.W."/>
            <person name="Grossman A.R."/>
            <person name="Prochnik S.E."/>
        </authorList>
    </citation>
    <scope>NUCLEOTIDE SEQUENCE [LARGE SCALE GENOMIC DNA]</scope>
    <source>
        <strain evidence="18">4086291</strain>
    </source>
</reference>
<evidence type="ECO:0000313" key="19">
    <source>
        <dbReference type="Proteomes" id="UP000218209"/>
    </source>
</evidence>
<dbReference type="OrthoDB" id="4457at2759"/>
<keyword evidence="12" id="KW-0460">Magnesium</keyword>
<dbReference type="CDD" id="cd00496">
    <property type="entry name" value="PheRS_alpha_core"/>
    <property type="match status" value="1"/>
</dbReference>
<dbReference type="SUPFAM" id="SSF46589">
    <property type="entry name" value="tRNA-binding arm"/>
    <property type="match status" value="1"/>
</dbReference>
<proteinExistence type="inferred from homology"/>
<evidence type="ECO:0000256" key="9">
    <source>
        <dbReference type="ARBA" id="ARBA00022723"/>
    </source>
</evidence>
<dbReference type="InterPro" id="IPR002319">
    <property type="entry name" value="Phenylalanyl-tRNA_Synthase"/>
</dbReference>
<keyword evidence="10" id="KW-0547">Nucleotide-binding</keyword>
<dbReference type="Gene3D" id="3.30.930.10">
    <property type="entry name" value="Bira Bifunctional Protein, Domain 2"/>
    <property type="match status" value="1"/>
</dbReference>
<dbReference type="EC" id="6.1.1.20" evidence="5"/>
<evidence type="ECO:0000256" key="14">
    <source>
        <dbReference type="ARBA" id="ARBA00023146"/>
    </source>
</evidence>
<dbReference type="NCBIfam" id="TIGR00468">
    <property type="entry name" value="pheS"/>
    <property type="match status" value="1"/>
</dbReference>
<evidence type="ECO:0000256" key="12">
    <source>
        <dbReference type="ARBA" id="ARBA00022842"/>
    </source>
</evidence>
<dbReference type="GO" id="GO:0005524">
    <property type="term" value="F:ATP binding"/>
    <property type="evidence" value="ECO:0007669"/>
    <property type="project" value="UniProtKB-KW"/>
</dbReference>
<evidence type="ECO:0000259" key="17">
    <source>
        <dbReference type="PROSITE" id="PS50862"/>
    </source>
</evidence>
<sequence>MCPPLSRSRAAPRVPCCFAAAASPLPLRRRSGAAACTRQPVCPRAPPVRRRAAVIASADAPADAPPLLSPELTATLAKVAADRDEALASVTAAADLPALDAVRVAFLGKKGRLTAVLKTLGKLSKEDRPAVGAEVNSAKEAVEEAVATCKERLTQEARDAAEAADDIDVTMPGVYPRRLGYKHPINSTIDRALDIFEGLGYTVIDDPELSPEVETEYYCFGALNCAEDHPARDMQDTLYLKDPSNPKGPDLLLRSQTSSVQIRFMEKNQPPFAVIAPGRVYRRDTIDATHSAMFHQIEILAVAPIGELTLGGLKGTVTHFLEEMLGKDIEVRFRGSFFPFTEPSMEVDVLFRGKWLEVLGCGMVDPAVLTNVGIDPEKYAGFAAGFGVERFAMIMHDIADIRLLYQSDWRFLSQFMQN</sequence>
<dbReference type="HAMAP" id="MF_00281">
    <property type="entry name" value="Phe_tRNA_synth_alpha1"/>
    <property type="match status" value="1"/>
</dbReference>
<feature type="domain" description="Aminoacyl-transfer RNA synthetases class-II family profile" evidence="17">
    <location>
        <begin position="194"/>
        <end position="406"/>
    </location>
</feature>
<dbReference type="GO" id="GO:0004826">
    <property type="term" value="F:phenylalanine-tRNA ligase activity"/>
    <property type="evidence" value="ECO:0007669"/>
    <property type="project" value="UniProtKB-EC"/>
</dbReference>
<dbReference type="InterPro" id="IPR006195">
    <property type="entry name" value="aa-tRNA-synth_II"/>
</dbReference>
<comment type="subunit">
    <text evidence="4">Tetramer of two alpha and two beta subunits.</text>
</comment>
<keyword evidence="19" id="KW-1185">Reference proteome</keyword>
<keyword evidence="11" id="KW-0067">ATP-binding</keyword>
<evidence type="ECO:0000256" key="16">
    <source>
        <dbReference type="ARBA" id="ARBA00049255"/>
    </source>
</evidence>
<keyword evidence="9" id="KW-0479">Metal-binding</keyword>
<evidence type="ECO:0000256" key="5">
    <source>
        <dbReference type="ARBA" id="ARBA00012814"/>
    </source>
</evidence>
<dbReference type="GO" id="GO:0046872">
    <property type="term" value="F:metal ion binding"/>
    <property type="evidence" value="ECO:0007669"/>
    <property type="project" value="UniProtKB-KW"/>
</dbReference>
<keyword evidence="8" id="KW-0436">Ligase</keyword>
<dbReference type="PROSITE" id="PS50862">
    <property type="entry name" value="AA_TRNA_LIGASE_II"/>
    <property type="match status" value="1"/>
</dbReference>
<dbReference type="PANTHER" id="PTHR11538:SF41">
    <property type="entry name" value="PHENYLALANINE--TRNA LIGASE, MITOCHONDRIAL"/>
    <property type="match status" value="1"/>
</dbReference>
<comment type="similarity">
    <text evidence="3">Belongs to the class-II aminoacyl-tRNA synthetase family. Phe-tRNA synthetase alpha subunit type 1 subfamily.</text>
</comment>
<dbReference type="SUPFAM" id="SSF55681">
    <property type="entry name" value="Class II aaRS and biotin synthetases"/>
    <property type="match status" value="1"/>
</dbReference>
<comment type="subcellular location">
    <subcellularLocation>
        <location evidence="2">Cytoplasm</location>
    </subcellularLocation>
</comment>
<evidence type="ECO:0000256" key="4">
    <source>
        <dbReference type="ARBA" id="ARBA00011209"/>
    </source>
</evidence>
<evidence type="ECO:0000256" key="11">
    <source>
        <dbReference type="ARBA" id="ARBA00022840"/>
    </source>
</evidence>
<evidence type="ECO:0000256" key="1">
    <source>
        <dbReference type="ARBA" id="ARBA00001946"/>
    </source>
</evidence>
<dbReference type="PANTHER" id="PTHR11538">
    <property type="entry name" value="PHENYLALANYL-TRNA SYNTHETASE"/>
    <property type="match status" value="1"/>
</dbReference>
<evidence type="ECO:0000313" key="18">
    <source>
        <dbReference type="EMBL" id="OSX78521.1"/>
    </source>
</evidence>
<keyword evidence="14" id="KW-0030">Aminoacyl-tRNA synthetase</keyword>
<dbReference type="AlphaFoldDB" id="A0A1X6PCC0"/>
<dbReference type="EMBL" id="KV918811">
    <property type="protein sequence ID" value="OSX78521.1"/>
    <property type="molecule type" value="Genomic_DNA"/>
</dbReference>
<evidence type="ECO:0000256" key="7">
    <source>
        <dbReference type="ARBA" id="ARBA00022490"/>
    </source>
</evidence>
<accession>A0A1X6PCC0</accession>
<dbReference type="GO" id="GO:0006432">
    <property type="term" value="P:phenylalanyl-tRNA aminoacylation"/>
    <property type="evidence" value="ECO:0007669"/>
    <property type="project" value="InterPro"/>
</dbReference>
<dbReference type="InterPro" id="IPR045864">
    <property type="entry name" value="aa-tRNA-synth_II/BPL/LPL"/>
</dbReference>
<dbReference type="Proteomes" id="UP000218209">
    <property type="component" value="Unassembled WGS sequence"/>
</dbReference>
<evidence type="ECO:0000256" key="8">
    <source>
        <dbReference type="ARBA" id="ARBA00022598"/>
    </source>
</evidence>
<comment type="cofactor">
    <cofactor evidence="1">
        <name>Mg(2+)</name>
        <dbReference type="ChEBI" id="CHEBI:18420"/>
    </cofactor>
</comment>
<evidence type="ECO:0000256" key="15">
    <source>
        <dbReference type="ARBA" id="ARBA00030612"/>
    </source>
</evidence>